<keyword evidence="3" id="KW-0596">Phosphopantetheine</keyword>
<dbReference type="Proteomes" id="UP000003860">
    <property type="component" value="Unassembled WGS sequence"/>
</dbReference>
<evidence type="ECO:0000256" key="2">
    <source>
        <dbReference type="ARBA" id="ARBA00004789"/>
    </source>
</evidence>
<dbReference type="GO" id="GO:0006633">
    <property type="term" value="P:fatty acid biosynthetic process"/>
    <property type="evidence" value="ECO:0007669"/>
    <property type="project" value="TreeGrafter"/>
</dbReference>
<dbReference type="Gene3D" id="1.10.1240.100">
    <property type="match status" value="1"/>
</dbReference>
<reference evidence="9" key="1">
    <citation type="submission" date="2009-07" db="EMBL/GenBank/DDBJ databases">
        <authorList>
            <consortium name="US DOE Joint Genome Institute (JGI-PGF)"/>
            <person name="Lucas S."/>
            <person name="Copeland A."/>
            <person name="Lapidus A."/>
            <person name="Glavina del Rio T."/>
            <person name="Tice H."/>
            <person name="Bruce D."/>
            <person name="Goodwin L."/>
            <person name="Pitluck S."/>
            <person name="Larimer F."/>
            <person name="Land M.L."/>
            <person name="Mouttaki H."/>
            <person name="He Z."/>
            <person name="Zhou J."/>
            <person name="Hemme C.L."/>
        </authorList>
    </citation>
    <scope>NUCLEOTIDE SEQUENCE</scope>
    <source>
        <strain evidence="9">DSM 2782</strain>
    </source>
</reference>
<evidence type="ECO:0000256" key="1">
    <source>
        <dbReference type="ARBA" id="ARBA00003299"/>
    </source>
</evidence>
<dbReference type="InterPro" id="IPR049552">
    <property type="entry name" value="PKS_DH_N"/>
</dbReference>
<dbReference type="Pfam" id="PF08659">
    <property type="entry name" value="KR"/>
    <property type="match status" value="1"/>
</dbReference>
<dbReference type="Pfam" id="PF21394">
    <property type="entry name" value="Beta-ketacyl_N"/>
    <property type="match status" value="1"/>
</dbReference>
<dbReference type="SUPFAM" id="SSF51735">
    <property type="entry name" value="NAD(P)-binding Rossmann-fold domains"/>
    <property type="match status" value="1"/>
</dbReference>
<evidence type="ECO:0000256" key="3">
    <source>
        <dbReference type="ARBA" id="ARBA00022450"/>
    </source>
</evidence>
<comment type="function">
    <text evidence="1">Involved in some intermediate steps for the synthesis of the antibiotic polyketide bacillaene which is involved in secondary metabolism.</text>
</comment>
<dbReference type="InterPro" id="IPR014030">
    <property type="entry name" value="Ketoacyl_synth_N"/>
</dbReference>
<evidence type="ECO:0000256" key="4">
    <source>
        <dbReference type="ARBA" id="ARBA00022553"/>
    </source>
</evidence>
<dbReference type="InterPro" id="IPR049900">
    <property type="entry name" value="PKS_mFAS_DH"/>
</dbReference>
<reference evidence="9" key="2">
    <citation type="submission" date="2011-01" db="EMBL/GenBank/DDBJ databases">
        <title>The Non-contiguous Finished genome of Clostridium papyrosolvens.</title>
        <authorList>
            <person name="Lucas S."/>
            <person name="Copeland A."/>
            <person name="Lapidus A."/>
            <person name="Cheng J.-F."/>
            <person name="Goodwin L."/>
            <person name="Pitluck S."/>
            <person name="Misra M."/>
            <person name="Chertkov O."/>
            <person name="Detter J.C."/>
            <person name="Han C."/>
            <person name="Tapia R."/>
            <person name="Land M."/>
            <person name="Hauser L."/>
            <person name="Kyrpides N."/>
            <person name="Ivanova N."/>
            <person name="Pagani I."/>
            <person name="Mouttaki H."/>
            <person name="He Z."/>
            <person name="Zhou J."/>
            <person name="Hemme C.L."/>
            <person name="Woyke T."/>
        </authorList>
    </citation>
    <scope>NUCLEOTIDE SEQUENCE [LARGE SCALE GENOMIC DNA]</scope>
    <source>
        <strain evidence="9">DSM 2782</strain>
    </source>
</reference>
<dbReference type="SUPFAM" id="SSF47336">
    <property type="entry name" value="ACP-like"/>
    <property type="match status" value="1"/>
</dbReference>
<comment type="pathway">
    <text evidence="2">Antibiotic biosynthesis; bacillaene biosynthesis.</text>
</comment>
<feature type="domain" description="PKS/mFAS DH" evidence="8">
    <location>
        <begin position="1251"/>
        <end position="1539"/>
    </location>
</feature>
<protein>
    <submittedName>
        <fullName evidence="9">6-deoxyerythronolide-B synthase</fullName>
        <ecNumber evidence="9">2.3.1.94</ecNumber>
    </submittedName>
</protein>
<dbReference type="OrthoDB" id="2203190at2"/>
<comment type="caution">
    <text evidence="9">The sequence shown here is derived from an EMBL/GenBank/DDBJ whole genome shotgun (WGS) entry which is preliminary data.</text>
</comment>
<dbReference type="InterPro" id="IPR050091">
    <property type="entry name" value="PKS_NRPS_Biosynth_Enz"/>
</dbReference>
<dbReference type="InterPro" id="IPR042104">
    <property type="entry name" value="PKS_dehydratase_sf"/>
</dbReference>
<dbReference type="Pfam" id="PF00550">
    <property type="entry name" value="PP-binding"/>
    <property type="match status" value="1"/>
</dbReference>
<dbReference type="EMBL" id="ACXX02000001">
    <property type="protein sequence ID" value="EGD49281.1"/>
    <property type="molecule type" value="Genomic_DNA"/>
</dbReference>
<evidence type="ECO:0000256" key="5">
    <source>
        <dbReference type="ARBA" id="ARBA00022679"/>
    </source>
</evidence>
<gene>
    <name evidence="9" type="ORF">Cpap_3713</name>
</gene>
<dbReference type="PROSITE" id="PS52019">
    <property type="entry name" value="PKS_MFAS_DH"/>
    <property type="match status" value="1"/>
</dbReference>
<dbReference type="Gene3D" id="3.40.47.10">
    <property type="match status" value="1"/>
</dbReference>
<dbReference type="PANTHER" id="PTHR43775:SF37">
    <property type="entry name" value="SI:DKEY-61P9.11"/>
    <property type="match status" value="1"/>
</dbReference>
<dbReference type="InterPro" id="IPR016039">
    <property type="entry name" value="Thiolase-like"/>
</dbReference>
<dbReference type="Pfam" id="PF22621">
    <property type="entry name" value="CurL-like_PKS_C"/>
    <property type="match status" value="1"/>
</dbReference>
<feature type="active site" description="Proton acceptor; for dehydratase activity" evidence="6">
    <location>
        <position position="1292"/>
    </location>
</feature>
<dbReference type="InterPro" id="IPR057326">
    <property type="entry name" value="KR_dom"/>
</dbReference>
<evidence type="ECO:0000259" key="7">
    <source>
        <dbReference type="PROSITE" id="PS52004"/>
    </source>
</evidence>
<dbReference type="RefSeq" id="WP_004615881.1">
    <property type="nucleotide sequence ID" value="NZ_ACXX02000001.1"/>
</dbReference>
<dbReference type="InterPro" id="IPR009081">
    <property type="entry name" value="PP-bd_ACP"/>
</dbReference>
<dbReference type="STRING" id="588581.Cpap_3713"/>
<dbReference type="InterPro" id="IPR014031">
    <property type="entry name" value="Ketoacyl_synth_C"/>
</dbReference>
<dbReference type="Pfam" id="PF00109">
    <property type="entry name" value="ketoacyl-synt"/>
    <property type="match status" value="1"/>
</dbReference>
<dbReference type="InterPro" id="IPR036736">
    <property type="entry name" value="ACP-like_sf"/>
</dbReference>
<dbReference type="InterPro" id="IPR036291">
    <property type="entry name" value="NAD(P)-bd_dom_sf"/>
</dbReference>
<accession>F1T733</accession>
<dbReference type="InterPro" id="IPR020841">
    <property type="entry name" value="PKS_Beta-ketoAc_synthase_dom"/>
</dbReference>
<dbReference type="InterPro" id="IPR013968">
    <property type="entry name" value="PKS_KR"/>
</dbReference>
<dbReference type="SMART" id="SM00822">
    <property type="entry name" value="PKS_KR"/>
    <property type="match status" value="1"/>
</dbReference>
<dbReference type="GO" id="GO:0071770">
    <property type="term" value="P:DIM/DIP cell wall layer assembly"/>
    <property type="evidence" value="ECO:0007669"/>
    <property type="project" value="TreeGrafter"/>
</dbReference>
<proteinExistence type="predicted"/>
<dbReference type="eggNOG" id="COG3321">
    <property type="taxonomic scope" value="Bacteria"/>
</dbReference>
<dbReference type="SUPFAM" id="SSF53901">
    <property type="entry name" value="Thiolase-like"/>
    <property type="match status" value="1"/>
</dbReference>
<dbReference type="GO" id="GO:0047879">
    <property type="term" value="F:erythronolide synthase activity"/>
    <property type="evidence" value="ECO:0007669"/>
    <property type="project" value="UniProtKB-EC"/>
</dbReference>
<dbReference type="Pfam" id="PF21089">
    <property type="entry name" value="PKS_DH_N"/>
    <property type="match status" value="1"/>
</dbReference>
<dbReference type="FunFam" id="3.40.47.10:FF:000019">
    <property type="entry name" value="Polyketide synthase type I"/>
    <property type="match status" value="1"/>
</dbReference>
<dbReference type="Gene3D" id="3.40.50.720">
    <property type="entry name" value="NAD(P)-binding Rossmann-like Domain"/>
    <property type="match status" value="1"/>
</dbReference>
<keyword evidence="10" id="KW-1185">Reference proteome</keyword>
<dbReference type="GO" id="GO:0005886">
    <property type="term" value="C:plasma membrane"/>
    <property type="evidence" value="ECO:0007669"/>
    <property type="project" value="TreeGrafter"/>
</dbReference>
<evidence type="ECO:0000259" key="8">
    <source>
        <dbReference type="PROSITE" id="PS52019"/>
    </source>
</evidence>
<feature type="region of interest" description="N-terminal hotdog fold" evidence="6">
    <location>
        <begin position="1251"/>
        <end position="1378"/>
    </location>
</feature>
<dbReference type="Pfam" id="PF14765">
    <property type="entry name" value="PS-DH"/>
    <property type="match status" value="1"/>
</dbReference>
<name>F1T733_9FIRM</name>
<dbReference type="Gene3D" id="3.10.129.110">
    <property type="entry name" value="Polyketide synthase dehydratase"/>
    <property type="match status" value="1"/>
</dbReference>
<evidence type="ECO:0000313" key="10">
    <source>
        <dbReference type="Proteomes" id="UP000003860"/>
    </source>
</evidence>
<feature type="active site" description="Proton donor; for dehydratase activity" evidence="6">
    <location>
        <position position="1457"/>
    </location>
</feature>
<keyword evidence="4" id="KW-0597">Phosphoprotein</keyword>
<evidence type="ECO:0000256" key="6">
    <source>
        <dbReference type="PROSITE-ProRule" id="PRU01363"/>
    </source>
</evidence>
<dbReference type="Gene3D" id="1.10.1200.10">
    <property type="entry name" value="ACP-like"/>
    <property type="match status" value="1"/>
</dbReference>
<dbReference type="InterPro" id="IPR049551">
    <property type="entry name" value="PKS_DH_C"/>
</dbReference>
<feature type="region of interest" description="C-terminal hotdog fold" evidence="6">
    <location>
        <begin position="1393"/>
        <end position="1539"/>
    </location>
</feature>
<dbReference type="CDD" id="cd00833">
    <property type="entry name" value="PKS"/>
    <property type="match status" value="1"/>
</dbReference>
<keyword evidence="9" id="KW-0012">Acyltransferase</keyword>
<sequence length="1568" mass="177469">MDSLYEKLRSGDLCPEEVLAIIKGTEAGPEEALCYYEECLSIQPRDGTLPTKEDRTLLFIAEDMESINKFCNNYGYFSENTISVYIGNEASSNMKYNYQINKTDSASYINLYEQLNKKKCSEWDIIYFSQSRNTGADTSAKEIDNSIQTAYSITQLIRAFSKDYSTIRFIHGFTKDNHTNYVNIALSGMLKTISVECSNLMHKNIQFENMNEREICSRLIEEVNFDISDGTDISYISNKRYISEFKPIQKSSETENKQLDIFNQGVFIVTGGMGALGQILAEQILVYRPQRVYLLGRKYPDKAILDSVSRIDPSSTVIKYLQCDIEDSIACQQVIENILEKDGHVTGLFHCAGVIRDAIIVNLKLEDFYQSVNPKIKGLINILDSFIKYGLDMKFVKLYSSITSVMGNMGQTAYSYANGYLNAFAYDIQSKYHMFNIQAICWPYWEQGGLTVDGEKLNRLYEQTGQKPLSTANGKIVLENLMSLDSKCPIAMYGDKAKISRYMKEVRRQKVYTMEENEIQGDEIVSASKLTKEDVTDYVQGIISDIIKLPKSKLNITTTWENYGIDSLAIMRFNEIIEDVIPNCPKTLMYEYRNIEALSECFFEKYAGRLEKLLKKEIAPTPQKVKSSVPDKGFGAIQNNRFKKVTQEKATPSETKSDVAIIGIAGRYPKADTLDEFWNNLLEGRDCVVEIPSDRWDYSEDYNTDKSKHGYTNSKWGGFINDFDCFDAAFFKITPREARYMDPQERIFLECAWHGLEDAGYTAKMLKNHQVGVFAGIMYSHYQLYGIDYDKPGHKMAFNSSYASVSNRVSYHMDFHGPSIAIDTMCSSSLTAIHLACESIYNGSSSIAVAGGVNLSLHPNKYINLSQNNFLSSEGKCRSFGEGGDGYVPSEGVGVVILKKLEDAQRDKDIIYGVIKAAAINHGGSSNGFTVPNPAAQTEVIQKALKEAKTDAANITYVETHGTGTPLGDPIELSALTKAYGITEKCAVGSIKSNMGHAESAAGMAGLTKVILQMKYKKLVPSIHCDQLNKNINFNELPFVVQKKTETWEHKKSNGKDIPYLAGLSAFGAGGSNAHLLIEEYADKQDIKQKLGNFDYNILVISAKNKKDLVNYCHTYIKYLRESRDNNVALEQICYATQFYRNLLNEKLAVIGLDYEDMINKLVAFINSAQEQEDIIYVSEEDENDDINKFEYDFNRNPKRQDFINLAREAFYSSNDDWSIMWRDIKYPKINLPLYPFEKKRYWLSDDWKKPEVKAESLTNVSAMNRLHNLSTLKEIKFKTLFNVSDFFVKDHKVKGKLILPGAAIAINAKAIGNILAEGKLKSIDDLTFVSPVSFENEEVELMSYVDNKTLDIKTKMVSGTREIAIGIGTLNLTKELELNYVTDIEAINRRCNQKIFSEQLYKSIKQHGLEYGGSLGIIEKISYSEEEALVELKSFKQNYSNYFEAEFDSTVIPCIDAAFQSVFVFGSKFDLGDNKVILPYKIGSISCNKSSFTPEYIHVICNNTKDINFDIQIIDDKGRAQIKIEKLSMMEIKEKKYDIPDILRLLKGNEITLEKAAAILEEEFNDK</sequence>
<dbReference type="InterPro" id="IPR049490">
    <property type="entry name" value="C883_1060-like_KR_N"/>
</dbReference>
<dbReference type="PROSITE" id="PS52004">
    <property type="entry name" value="KS3_2"/>
    <property type="match status" value="1"/>
</dbReference>
<dbReference type="PANTHER" id="PTHR43775">
    <property type="entry name" value="FATTY ACID SYNTHASE"/>
    <property type="match status" value="1"/>
</dbReference>
<dbReference type="SMART" id="SM00825">
    <property type="entry name" value="PKS_KS"/>
    <property type="match status" value="1"/>
</dbReference>
<dbReference type="GO" id="GO:0004312">
    <property type="term" value="F:fatty acid synthase activity"/>
    <property type="evidence" value="ECO:0007669"/>
    <property type="project" value="TreeGrafter"/>
</dbReference>
<dbReference type="Pfam" id="PF02801">
    <property type="entry name" value="Ketoacyl-synt_C"/>
    <property type="match status" value="1"/>
</dbReference>
<organism evidence="9 10">
    <name type="scientific">Ruminiclostridium papyrosolvens DSM 2782</name>
    <dbReference type="NCBI Taxonomy" id="588581"/>
    <lineage>
        <taxon>Bacteria</taxon>
        <taxon>Bacillati</taxon>
        <taxon>Bacillota</taxon>
        <taxon>Clostridia</taxon>
        <taxon>Eubacteriales</taxon>
        <taxon>Oscillospiraceae</taxon>
        <taxon>Ruminiclostridium</taxon>
    </lineage>
</organism>
<dbReference type="EC" id="2.3.1.94" evidence="9"/>
<dbReference type="GO" id="GO:0005737">
    <property type="term" value="C:cytoplasm"/>
    <property type="evidence" value="ECO:0007669"/>
    <property type="project" value="TreeGrafter"/>
</dbReference>
<feature type="domain" description="Ketosynthase family 3 (KS3)" evidence="7">
    <location>
        <begin position="656"/>
        <end position="1080"/>
    </location>
</feature>
<keyword evidence="5 9" id="KW-0808">Transferase</keyword>
<evidence type="ECO:0000313" key="9">
    <source>
        <dbReference type="EMBL" id="EGD49281.1"/>
    </source>
</evidence>